<evidence type="ECO:0000313" key="3">
    <source>
        <dbReference type="Proteomes" id="UP000275846"/>
    </source>
</evidence>
<protein>
    <submittedName>
        <fullName evidence="4">RWD domain-containing protein 2B</fullName>
    </submittedName>
</protein>
<dbReference type="Pfam" id="PF06544">
    <property type="entry name" value="Prp3_C"/>
    <property type="match status" value="1"/>
</dbReference>
<dbReference type="PROSITE" id="PS50908">
    <property type="entry name" value="RWD"/>
    <property type="match status" value="1"/>
</dbReference>
<dbReference type="InterPro" id="IPR017359">
    <property type="entry name" value="Phi-like"/>
</dbReference>
<sequence length="274" mass="30463">MDGSQIAAKLAEINLLRSIFTDEELKFSHPDIVEQIDCLTSAGLPVEDCDIDFSLKLKNAEPPLSAVLSVTLPVGYPSVSTPPLVVLRLEQPANSVLIDDRRLCSKFYAWLSQESMSGEPVICAAADWIRSALCKVTTQPSKLPTELPTPASNRNSGEEVRLWILSHHIRNPKKRRVIVEWARELNLQGCCLPGKPGIVVVEGDGNNADEYWRRIRVLTWKRIQVKEREGIGGMRHFTDGFFEVGGTLSEKLGYLSDHGISRQKISSILGFKAD</sequence>
<dbReference type="AlphaFoldDB" id="A0A183SXP8"/>
<dbReference type="STRING" id="70667.A0A183SXP8"/>
<dbReference type="WBParaSite" id="SSLN_0000934001-mRNA-1">
    <property type="protein sequence ID" value="SSLN_0000934001-mRNA-1"/>
    <property type="gene ID" value="SSLN_0000934001"/>
</dbReference>
<dbReference type="Proteomes" id="UP000275846">
    <property type="component" value="Unassembled WGS sequence"/>
</dbReference>
<proteinExistence type="predicted"/>
<dbReference type="InterPro" id="IPR010541">
    <property type="entry name" value="Prp3_C"/>
</dbReference>
<name>A0A183SXP8_SCHSO</name>
<dbReference type="PIRSF" id="PIRSF038021">
    <property type="entry name" value="UCP038021_RWDD2"/>
    <property type="match status" value="1"/>
</dbReference>
<evidence type="ECO:0000313" key="2">
    <source>
        <dbReference type="EMBL" id="VDL95381.1"/>
    </source>
</evidence>
<dbReference type="EMBL" id="UYSU01034974">
    <property type="protein sequence ID" value="VDL95381.1"/>
    <property type="molecule type" value="Genomic_DNA"/>
</dbReference>
<gene>
    <name evidence="2" type="ORF">SSLN_LOCUS8996</name>
</gene>
<dbReference type="Gene3D" id="3.10.110.10">
    <property type="entry name" value="Ubiquitin Conjugating Enzyme"/>
    <property type="match status" value="1"/>
</dbReference>
<dbReference type="Pfam" id="PF05773">
    <property type="entry name" value="RWD"/>
    <property type="match status" value="1"/>
</dbReference>
<dbReference type="InterPro" id="IPR006575">
    <property type="entry name" value="RWD_dom"/>
</dbReference>
<dbReference type="PANTHER" id="PTHR15955">
    <property type="entry name" value="RWD DOMAIN CONTAINING PROTEIN 2"/>
    <property type="match status" value="1"/>
</dbReference>
<reference evidence="4" key="1">
    <citation type="submission" date="2016-06" db="UniProtKB">
        <authorList>
            <consortium name="WormBaseParasite"/>
        </authorList>
    </citation>
    <scope>IDENTIFICATION</scope>
</reference>
<accession>A0A183SXP8</accession>
<dbReference type="SUPFAM" id="SSF54495">
    <property type="entry name" value="UBC-like"/>
    <property type="match status" value="1"/>
</dbReference>
<evidence type="ECO:0000313" key="4">
    <source>
        <dbReference type="WBParaSite" id="SSLN_0000934001-mRNA-1"/>
    </source>
</evidence>
<keyword evidence="3" id="KW-1185">Reference proteome</keyword>
<dbReference type="PANTHER" id="PTHR15955:SF8">
    <property type="entry name" value="RWD DOMAIN-CONTAINING PROTEIN 2B-RELATED"/>
    <property type="match status" value="1"/>
</dbReference>
<evidence type="ECO:0000259" key="1">
    <source>
        <dbReference type="PROSITE" id="PS50908"/>
    </source>
</evidence>
<dbReference type="InterPro" id="IPR059181">
    <property type="entry name" value="RWDD2A-B_C"/>
</dbReference>
<dbReference type="CDD" id="cd24163">
    <property type="entry name" value="RWDD2_C"/>
    <property type="match status" value="1"/>
</dbReference>
<feature type="domain" description="RWD" evidence="1">
    <location>
        <begin position="11"/>
        <end position="136"/>
    </location>
</feature>
<organism evidence="4">
    <name type="scientific">Schistocephalus solidus</name>
    <name type="common">Tapeworm</name>
    <dbReference type="NCBI Taxonomy" id="70667"/>
    <lineage>
        <taxon>Eukaryota</taxon>
        <taxon>Metazoa</taxon>
        <taxon>Spiralia</taxon>
        <taxon>Lophotrochozoa</taxon>
        <taxon>Platyhelminthes</taxon>
        <taxon>Cestoda</taxon>
        <taxon>Eucestoda</taxon>
        <taxon>Diphyllobothriidea</taxon>
        <taxon>Diphyllobothriidae</taxon>
        <taxon>Schistocephalus</taxon>
    </lineage>
</organism>
<reference evidence="2 3" key="2">
    <citation type="submission" date="2018-11" db="EMBL/GenBank/DDBJ databases">
        <authorList>
            <consortium name="Pathogen Informatics"/>
        </authorList>
    </citation>
    <scope>NUCLEOTIDE SEQUENCE [LARGE SCALE GENOMIC DNA]</scope>
    <source>
        <strain evidence="2 3">NST_G2</strain>
    </source>
</reference>
<dbReference type="OrthoDB" id="432412at2759"/>
<dbReference type="InterPro" id="IPR016135">
    <property type="entry name" value="UBQ-conjugating_enzyme/RWD"/>
</dbReference>